<dbReference type="GO" id="GO:0016567">
    <property type="term" value="P:protein ubiquitination"/>
    <property type="evidence" value="ECO:0007669"/>
    <property type="project" value="UniProtKB-UniPathway"/>
</dbReference>
<accession>A0A1Y1HJ95</accession>
<feature type="compositionally biased region" description="Polar residues" evidence="1">
    <location>
        <begin position="77"/>
        <end position="86"/>
    </location>
</feature>
<feature type="region of interest" description="Disordered" evidence="1">
    <location>
        <begin position="59"/>
        <end position="88"/>
    </location>
</feature>
<dbReference type="OrthoDB" id="10064100at2759"/>
<dbReference type="InterPro" id="IPR013083">
    <property type="entry name" value="Znf_RING/FYVE/PHD"/>
</dbReference>
<dbReference type="SUPFAM" id="SSF57850">
    <property type="entry name" value="RING/U-box"/>
    <property type="match status" value="2"/>
</dbReference>
<dbReference type="PROSITE" id="PS51698">
    <property type="entry name" value="U_BOX"/>
    <property type="match status" value="1"/>
</dbReference>
<organism evidence="3 4">
    <name type="scientific">Klebsormidium nitens</name>
    <name type="common">Green alga</name>
    <name type="synonym">Ulothrix nitens</name>
    <dbReference type="NCBI Taxonomy" id="105231"/>
    <lineage>
        <taxon>Eukaryota</taxon>
        <taxon>Viridiplantae</taxon>
        <taxon>Streptophyta</taxon>
        <taxon>Klebsormidiophyceae</taxon>
        <taxon>Klebsormidiales</taxon>
        <taxon>Klebsormidiaceae</taxon>
        <taxon>Klebsormidium</taxon>
    </lineage>
</organism>
<feature type="domain" description="U-box" evidence="2">
    <location>
        <begin position="326"/>
        <end position="399"/>
    </location>
</feature>
<feature type="compositionally biased region" description="Polar residues" evidence="1">
    <location>
        <begin position="8"/>
        <end position="21"/>
    </location>
</feature>
<evidence type="ECO:0000259" key="2">
    <source>
        <dbReference type="PROSITE" id="PS51698"/>
    </source>
</evidence>
<keyword evidence="4" id="KW-1185">Reference proteome</keyword>
<evidence type="ECO:0000256" key="1">
    <source>
        <dbReference type="SAM" id="MobiDB-lite"/>
    </source>
</evidence>
<dbReference type="STRING" id="105231.A0A1Y1HJ95"/>
<dbReference type="GO" id="GO:0004842">
    <property type="term" value="F:ubiquitin-protein transferase activity"/>
    <property type="evidence" value="ECO:0007669"/>
    <property type="project" value="InterPro"/>
</dbReference>
<dbReference type="Gene3D" id="3.30.40.10">
    <property type="entry name" value="Zinc/RING finger domain, C3HC4 (zinc finger)"/>
    <property type="match status" value="2"/>
</dbReference>
<evidence type="ECO:0000313" key="3">
    <source>
        <dbReference type="EMBL" id="GAQ78595.1"/>
    </source>
</evidence>
<feature type="region of interest" description="Disordered" evidence="1">
    <location>
        <begin position="146"/>
        <end position="197"/>
    </location>
</feature>
<dbReference type="PANTHER" id="PTHR46573">
    <property type="entry name" value="WD REPEAT, SAM AND U-BOX DOMAIN-CONTAINING PROTEIN 1"/>
    <property type="match status" value="1"/>
</dbReference>
<evidence type="ECO:0000313" key="4">
    <source>
        <dbReference type="Proteomes" id="UP000054558"/>
    </source>
</evidence>
<feature type="region of interest" description="Disordered" evidence="1">
    <location>
        <begin position="231"/>
        <end position="288"/>
    </location>
</feature>
<dbReference type="CDD" id="cd16655">
    <property type="entry name" value="RING-Ubox_WDSUB1-like"/>
    <property type="match status" value="1"/>
</dbReference>
<sequence length="403" mass="44154">MGVRDAQGQESGTTTEALAASSPTFNREYDVFAAHAFPKKPVAKPLSKELSAVHLVTVQNEEDREDPTSLSDRHLRSTASRSSPQQVEGRPREFFCPWCDKIMTDPVTLDTQTNCCKACVHKLGGICPETGLNLSSSVVENNDLKERIQGRDGSLSTSESQSNTSEPADAPSPASATTRVTRGAGEERAEGAGDMSDLPSDVLRQVLRQVLPIPQVCSRVLSDSRRGRLLLQPDGSLTTNDSPRSLEGPNIQESGPSGNGTALSQANRKRPRAESDGETAGVLRRRISDRTTFDDGRDIVRAEQDEMLGAAKREQIKGAGAVSDEQTPKMFKCPITWELMEDPVIALDGHTYERHAIENWFRHKRASPVTNLRLSQTQLIPNYNLRSAIKDWQERAAKPNASL</sequence>
<dbReference type="PANTHER" id="PTHR46573:SF1">
    <property type="entry name" value="WD REPEAT, SAM AND U-BOX DOMAIN-CONTAINING PROTEIN 1"/>
    <property type="match status" value="1"/>
</dbReference>
<protein>
    <recommendedName>
        <fullName evidence="2">U-box domain-containing protein</fullName>
    </recommendedName>
</protein>
<dbReference type="AlphaFoldDB" id="A0A1Y1HJ95"/>
<dbReference type="EMBL" id="DF236964">
    <property type="protein sequence ID" value="GAQ78595.1"/>
    <property type="molecule type" value="Genomic_DNA"/>
</dbReference>
<reference evidence="3 4" key="1">
    <citation type="journal article" date="2014" name="Nat. Commun.">
        <title>Klebsormidium flaccidum genome reveals primary factors for plant terrestrial adaptation.</title>
        <authorList>
            <person name="Hori K."/>
            <person name="Maruyama F."/>
            <person name="Fujisawa T."/>
            <person name="Togashi T."/>
            <person name="Yamamoto N."/>
            <person name="Seo M."/>
            <person name="Sato S."/>
            <person name="Yamada T."/>
            <person name="Mori H."/>
            <person name="Tajima N."/>
            <person name="Moriyama T."/>
            <person name="Ikeuchi M."/>
            <person name="Watanabe M."/>
            <person name="Wada H."/>
            <person name="Kobayashi K."/>
            <person name="Saito M."/>
            <person name="Masuda T."/>
            <person name="Sasaki-Sekimoto Y."/>
            <person name="Mashiguchi K."/>
            <person name="Awai K."/>
            <person name="Shimojima M."/>
            <person name="Masuda S."/>
            <person name="Iwai M."/>
            <person name="Nobusawa T."/>
            <person name="Narise T."/>
            <person name="Kondo S."/>
            <person name="Saito H."/>
            <person name="Sato R."/>
            <person name="Murakawa M."/>
            <person name="Ihara Y."/>
            <person name="Oshima-Yamada Y."/>
            <person name="Ohtaka K."/>
            <person name="Satoh M."/>
            <person name="Sonobe K."/>
            <person name="Ishii M."/>
            <person name="Ohtani R."/>
            <person name="Kanamori-Sato M."/>
            <person name="Honoki R."/>
            <person name="Miyazaki D."/>
            <person name="Mochizuki H."/>
            <person name="Umetsu J."/>
            <person name="Higashi K."/>
            <person name="Shibata D."/>
            <person name="Kamiya Y."/>
            <person name="Sato N."/>
            <person name="Nakamura Y."/>
            <person name="Tabata S."/>
            <person name="Ida S."/>
            <person name="Kurokawa K."/>
            <person name="Ohta H."/>
        </authorList>
    </citation>
    <scope>NUCLEOTIDE SEQUENCE [LARGE SCALE GENOMIC DNA]</scope>
    <source>
        <strain evidence="3 4">NIES-2285</strain>
    </source>
</reference>
<name>A0A1Y1HJ95_KLENI</name>
<dbReference type="SMART" id="SM00504">
    <property type="entry name" value="Ubox"/>
    <property type="match status" value="2"/>
</dbReference>
<feature type="region of interest" description="Disordered" evidence="1">
    <location>
        <begin position="1"/>
        <end position="21"/>
    </location>
</feature>
<dbReference type="InterPro" id="IPR003613">
    <property type="entry name" value="Ubox_domain"/>
</dbReference>
<gene>
    <name evidence="3" type="ORF">KFL_000150490</name>
</gene>
<dbReference type="Proteomes" id="UP000054558">
    <property type="component" value="Unassembled WGS sequence"/>
</dbReference>
<dbReference type="InterPro" id="IPR052085">
    <property type="entry name" value="WD-SAM-U-box"/>
</dbReference>
<proteinExistence type="predicted"/>
<feature type="compositionally biased region" description="Polar residues" evidence="1">
    <location>
        <begin position="251"/>
        <end position="266"/>
    </location>
</feature>
<dbReference type="UniPathway" id="UPA00143"/>
<dbReference type="Pfam" id="PF04564">
    <property type="entry name" value="U-box"/>
    <property type="match status" value="1"/>
</dbReference>
<feature type="compositionally biased region" description="Low complexity" evidence="1">
    <location>
        <begin position="154"/>
        <end position="178"/>
    </location>
</feature>